<comment type="caution">
    <text evidence="2">The sequence shown here is derived from an EMBL/GenBank/DDBJ whole genome shotgun (WGS) entry which is preliminary data.</text>
</comment>
<feature type="transmembrane region" description="Helical" evidence="1">
    <location>
        <begin position="107"/>
        <end position="125"/>
    </location>
</feature>
<protein>
    <submittedName>
        <fullName evidence="2">DUF2007 domain-containing protein</fullName>
    </submittedName>
</protein>
<dbReference type="OrthoDB" id="5955962at2"/>
<name>A0A5D4XMW6_9GAMM</name>
<organism evidence="2 3">
    <name type="scientific">Luteimonas viscosa</name>
    <dbReference type="NCBI Taxonomy" id="1132694"/>
    <lineage>
        <taxon>Bacteria</taxon>
        <taxon>Pseudomonadati</taxon>
        <taxon>Pseudomonadota</taxon>
        <taxon>Gammaproteobacteria</taxon>
        <taxon>Lysobacterales</taxon>
        <taxon>Lysobacteraceae</taxon>
        <taxon>Luteimonas</taxon>
    </lineage>
</organism>
<sequence length="274" mass="29224">MRQVFSSARIENAEAVARLLADQGIEVRVENGRTLRSSIRGNFSYREQAEGATRAAVWVIRSDDQPRARQLLREAGLLEATAANPGNFLPAIGHAARLDAASPKRRVRVRFGLLIVAAVALALWLNQFRNPGWDLPEPVRADAPAASPIDPSLQAIATSADTHYRIPTPPALAATLAALEQAQSPDARLCLAVDGEAPGEAALAAARAAGLDPRPASTCEDGDDSLRVSVSDYLTDGSGSGTVEVSVARGDASPTPRRVEVERAEDQWRILRTL</sequence>
<dbReference type="RefSeq" id="WP_149102015.1">
    <property type="nucleotide sequence ID" value="NZ_VTFT01000001.1"/>
</dbReference>
<reference evidence="2 3" key="1">
    <citation type="submission" date="2019-08" db="EMBL/GenBank/DDBJ databases">
        <title>Luteimonas viscosus sp. nov., isolated from soil of a sunflower field.</title>
        <authorList>
            <person name="Jianli Z."/>
            <person name="Ying Z."/>
        </authorList>
    </citation>
    <scope>NUCLEOTIDE SEQUENCE [LARGE SCALE GENOMIC DNA]</scope>
    <source>
        <strain evidence="2 3">XBU10</strain>
    </source>
</reference>
<dbReference type="EMBL" id="VTFT01000001">
    <property type="protein sequence ID" value="TYT25464.1"/>
    <property type="molecule type" value="Genomic_DNA"/>
</dbReference>
<keyword evidence="1" id="KW-0812">Transmembrane</keyword>
<keyword evidence="3" id="KW-1185">Reference proteome</keyword>
<evidence type="ECO:0000313" key="2">
    <source>
        <dbReference type="EMBL" id="TYT25464.1"/>
    </source>
</evidence>
<gene>
    <name evidence="2" type="ORF">FZO89_03850</name>
</gene>
<evidence type="ECO:0000313" key="3">
    <source>
        <dbReference type="Proteomes" id="UP000324973"/>
    </source>
</evidence>
<evidence type="ECO:0000256" key="1">
    <source>
        <dbReference type="SAM" id="Phobius"/>
    </source>
</evidence>
<keyword evidence="1" id="KW-0472">Membrane</keyword>
<keyword evidence="1" id="KW-1133">Transmembrane helix</keyword>
<proteinExistence type="predicted"/>
<dbReference type="AlphaFoldDB" id="A0A5D4XMW6"/>
<dbReference type="Proteomes" id="UP000324973">
    <property type="component" value="Unassembled WGS sequence"/>
</dbReference>
<accession>A0A5D4XMW6</accession>